<organism evidence="1 2">
    <name type="scientific">Klebsiella phage JD18</name>
    <dbReference type="NCBI Taxonomy" id="1698360"/>
    <lineage>
        <taxon>Viruses</taxon>
        <taxon>Duplodnaviria</taxon>
        <taxon>Heunggongvirae</taxon>
        <taxon>Uroviricota</taxon>
        <taxon>Caudoviricetes</taxon>
        <taxon>Pantevenvirales</taxon>
        <taxon>Straboviridae</taxon>
        <taxon>Tevenvirinae</taxon>
        <taxon>Jiaodavirus</taxon>
        <taxon>Jiaodavirus jd18</taxon>
    </lineage>
</organism>
<evidence type="ECO:0000313" key="1">
    <source>
        <dbReference type="EMBL" id="AKY01955.1"/>
    </source>
</evidence>
<evidence type="ECO:0000313" key="2">
    <source>
        <dbReference type="Proteomes" id="UP000204179"/>
    </source>
</evidence>
<dbReference type="Proteomes" id="UP000204179">
    <property type="component" value="Segment"/>
</dbReference>
<name>A0A0K1Y554_9CAUD</name>
<proteinExistence type="predicted"/>
<gene>
    <name evidence="1" type="ORF">JD18_084</name>
</gene>
<dbReference type="GeneID" id="26518499"/>
<dbReference type="KEGG" id="vg:26518499"/>
<dbReference type="RefSeq" id="YP_009190665.1">
    <property type="nucleotide sequence ID" value="NC_028686.1"/>
</dbReference>
<reference evidence="1 2" key="1">
    <citation type="submission" date="2015-07" db="EMBL/GenBank/DDBJ databases">
        <title>Isolation and characterization of JD18-a novel lytic bacteriophage for Klebsiella pneumoniae.</title>
        <authorList>
            <person name="Fan J."/>
            <person name="Zhang X."/>
            <person name="Guo X."/>
            <person name="He P."/>
            <person name="Zhang Y."/>
        </authorList>
    </citation>
    <scope>NUCLEOTIDE SEQUENCE [LARGE SCALE GENOMIC DNA]</scope>
</reference>
<dbReference type="EMBL" id="KT239446">
    <property type="protein sequence ID" value="AKY01955.1"/>
    <property type="molecule type" value="Genomic_DNA"/>
</dbReference>
<accession>A0A0K1Y554</accession>
<keyword evidence="2" id="KW-1185">Reference proteome</keyword>
<sequence>MEIEIVTTKKKLSMSIVKQMPLASAENIKFAMMDPESRVLGYINAFRWNRLDIQVAIISTGIDWALVPMYETTLREETCREQHPDGQEYHTHEVVYYYTSQKIGNVYRTSKRTTDKARAEEAVKRSNALVKFAKGNHIYL</sequence>
<protein>
    <submittedName>
        <fullName evidence="1">Uncharacterized protein</fullName>
    </submittedName>
</protein>